<accession>A0A9N7VI29</accession>
<organism evidence="5 6">
    <name type="scientific">Pleuronectes platessa</name>
    <name type="common">European plaice</name>
    <dbReference type="NCBI Taxonomy" id="8262"/>
    <lineage>
        <taxon>Eukaryota</taxon>
        <taxon>Metazoa</taxon>
        <taxon>Chordata</taxon>
        <taxon>Craniata</taxon>
        <taxon>Vertebrata</taxon>
        <taxon>Euteleostomi</taxon>
        <taxon>Actinopterygii</taxon>
        <taxon>Neopterygii</taxon>
        <taxon>Teleostei</taxon>
        <taxon>Neoteleostei</taxon>
        <taxon>Acanthomorphata</taxon>
        <taxon>Carangaria</taxon>
        <taxon>Pleuronectiformes</taxon>
        <taxon>Pleuronectoidei</taxon>
        <taxon>Pleuronectidae</taxon>
        <taxon>Pleuronectes</taxon>
    </lineage>
</organism>
<reference evidence="5" key="1">
    <citation type="submission" date="2020-03" db="EMBL/GenBank/DDBJ databases">
        <authorList>
            <person name="Weist P."/>
        </authorList>
    </citation>
    <scope>NUCLEOTIDE SEQUENCE</scope>
</reference>
<dbReference type="Pfam" id="PF01410">
    <property type="entry name" value="COLFI"/>
    <property type="match status" value="1"/>
</dbReference>
<dbReference type="GO" id="GO:0005201">
    <property type="term" value="F:extracellular matrix structural constituent"/>
    <property type="evidence" value="ECO:0007669"/>
    <property type="project" value="InterPro"/>
</dbReference>
<keyword evidence="6" id="KW-1185">Reference proteome</keyword>
<dbReference type="Gene3D" id="2.60.120.1000">
    <property type="match status" value="1"/>
</dbReference>
<dbReference type="FunFam" id="2.60.120.1000:FF:000002">
    <property type="entry name" value="Collagen XI alpha 1 chain"/>
    <property type="match status" value="1"/>
</dbReference>
<gene>
    <name evidence="5" type="ORF">PLEPLA_LOCUS37363</name>
</gene>
<evidence type="ECO:0000256" key="2">
    <source>
        <dbReference type="ARBA" id="ARBA00022525"/>
    </source>
</evidence>
<evidence type="ECO:0000313" key="5">
    <source>
        <dbReference type="EMBL" id="CAB1449678.1"/>
    </source>
</evidence>
<dbReference type="AlphaFoldDB" id="A0A9N7VI29"/>
<dbReference type="SMART" id="SM00038">
    <property type="entry name" value="COLFI"/>
    <property type="match status" value="1"/>
</dbReference>
<name>A0A9N7VI29_PLEPL</name>
<comment type="caution">
    <text evidence="5">The sequence shown here is derived from an EMBL/GenBank/DDBJ whole genome shotgun (WGS) entry which is preliminary data.</text>
</comment>
<keyword evidence="3" id="KW-0176">Collagen</keyword>
<dbReference type="EMBL" id="CADEAL010004025">
    <property type="protein sequence ID" value="CAB1449678.1"/>
    <property type="molecule type" value="Genomic_DNA"/>
</dbReference>
<sequence>MRRPLGTFESPARTCKELIMVQPHYKDGEYWIDPNQGCHRDSIKVYCNFTADGETCLYPDKRTEMVKLAAWNKETPGSWYSQYRKGKQFSYNDRDGNPVHVVQLTFLKLLSATAKQSFTYTCQNSAGWFDSTSRSHQQALRFRGSNDEELTQAKSPFITAVHDGCQSRKGQERTVLEIDSPSAELLPIMDVAPVDFGRSNQKFGFQVGRSSGGKVGRRQRKRKDGRMDWATTRRRGKRKKPLGRCVLFGGGRKKAVLFNRDIMNLLQISPVTFFSPVTLILTELNAEEAWVVCELPTAKVISGVLWAEGDEEKERDEENEWARRGRTRAIVIHEALLQGSEAKSKRETDRVIQLWEYTGSDLSGKARETNRFHSPR</sequence>
<comment type="subcellular location">
    <subcellularLocation>
        <location evidence="1">Secreted</location>
    </subcellularLocation>
</comment>
<dbReference type="InterPro" id="IPR000885">
    <property type="entry name" value="Fib_collagen_C"/>
</dbReference>
<evidence type="ECO:0000313" key="6">
    <source>
        <dbReference type="Proteomes" id="UP001153269"/>
    </source>
</evidence>
<dbReference type="GO" id="GO:0005576">
    <property type="term" value="C:extracellular region"/>
    <property type="evidence" value="ECO:0007669"/>
    <property type="project" value="UniProtKB-SubCell"/>
</dbReference>
<protein>
    <recommendedName>
        <fullName evidence="4">Fibrillar collagen NC1 domain-containing protein</fullName>
    </recommendedName>
</protein>
<proteinExistence type="predicted"/>
<evidence type="ECO:0000259" key="4">
    <source>
        <dbReference type="PROSITE" id="PS51461"/>
    </source>
</evidence>
<dbReference type="Proteomes" id="UP001153269">
    <property type="component" value="Unassembled WGS sequence"/>
</dbReference>
<evidence type="ECO:0000256" key="1">
    <source>
        <dbReference type="ARBA" id="ARBA00004613"/>
    </source>
</evidence>
<keyword evidence="2" id="KW-0964">Secreted</keyword>
<evidence type="ECO:0000256" key="3">
    <source>
        <dbReference type="ARBA" id="ARBA00023119"/>
    </source>
</evidence>
<dbReference type="PROSITE" id="PS51461">
    <property type="entry name" value="NC1_FIB"/>
    <property type="match status" value="1"/>
</dbReference>
<feature type="domain" description="Fibrillar collagen NC1" evidence="4">
    <location>
        <begin position="1"/>
        <end position="213"/>
    </location>
</feature>
<dbReference type="GO" id="GO:0005581">
    <property type="term" value="C:collagen trimer"/>
    <property type="evidence" value="ECO:0007669"/>
    <property type="project" value="UniProtKB-KW"/>
</dbReference>